<reference evidence="2 3" key="1">
    <citation type="submission" date="2020-03" db="EMBL/GenBank/DDBJ databases">
        <title>Soil Listeria distribution.</title>
        <authorList>
            <person name="Liao J."/>
            <person name="Wiedmann M."/>
        </authorList>
    </citation>
    <scope>NUCLEOTIDE SEQUENCE [LARGE SCALE GENOMIC DNA]</scope>
    <source>
        <strain evidence="2 3">FSL L7-0297</strain>
    </source>
</reference>
<dbReference type="AlphaFoldDB" id="A0AB73HBB0"/>
<sequence length="68" mass="7631">MSIEYQRFAVAVYAKLTAINMKQSDLAKTLNISNAYLSDIINGKRDASKVRKNIIEILALNIETEKGE</sequence>
<gene>
    <name evidence="2" type="ORF">HCA89_11235</name>
</gene>
<evidence type="ECO:0000313" key="3">
    <source>
        <dbReference type="Proteomes" id="UP000552309"/>
    </source>
</evidence>
<dbReference type="EMBL" id="JAARXV010000005">
    <property type="protein sequence ID" value="MBC2142886.1"/>
    <property type="molecule type" value="Genomic_DNA"/>
</dbReference>
<dbReference type="GO" id="GO:0003677">
    <property type="term" value="F:DNA binding"/>
    <property type="evidence" value="ECO:0007669"/>
    <property type="project" value="InterPro"/>
</dbReference>
<feature type="domain" description="HTH cro/C1-type" evidence="1">
    <location>
        <begin position="20"/>
        <end position="48"/>
    </location>
</feature>
<dbReference type="Pfam" id="PF01381">
    <property type="entry name" value="HTH_3"/>
    <property type="match status" value="1"/>
</dbReference>
<proteinExistence type="predicted"/>
<name>A0AB73HBB0_LISIO</name>
<comment type="caution">
    <text evidence="2">The sequence shown here is derived from an EMBL/GenBank/DDBJ whole genome shotgun (WGS) entry which is preliminary data.</text>
</comment>
<dbReference type="InterPro" id="IPR001387">
    <property type="entry name" value="Cro/C1-type_HTH"/>
</dbReference>
<dbReference type="Gene3D" id="1.10.260.40">
    <property type="entry name" value="lambda repressor-like DNA-binding domains"/>
    <property type="match status" value="1"/>
</dbReference>
<accession>A0AB73HBB0</accession>
<organism evidence="2 3">
    <name type="scientific">Listeria innocua</name>
    <dbReference type="NCBI Taxonomy" id="1642"/>
    <lineage>
        <taxon>Bacteria</taxon>
        <taxon>Bacillati</taxon>
        <taxon>Bacillota</taxon>
        <taxon>Bacilli</taxon>
        <taxon>Bacillales</taxon>
        <taxon>Listeriaceae</taxon>
        <taxon>Listeria</taxon>
    </lineage>
</organism>
<evidence type="ECO:0000313" key="2">
    <source>
        <dbReference type="EMBL" id="MBC2142886.1"/>
    </source>
</evidence>
<protein>
    <submittedName>
        <fullName evidence="2">Helix-turn-helix transcriptional regulator</fullName>
    </submittedName>
</protein>
<dbReference type="PROSITE" id="PS50943">
    <property type="entry name" value="HTH_CROC1"/>
    <property type="match status" value="1"/>
</dbReference>
<dbReference type="Proteomes" id="UP000552309">
    <property type="component" value="Unassembled WGS sequence"/>
</dbReference>
<dbReference type="InterPro" id="IPR010982">
    <property type="entry name" value="Lambda_DNA-bd_dom_sf"/>
</dbReference>
<dbReference type="RefSeq" id="WP_185543659.1">
    <property type="nucleotide sequence ID" value="NZ_JAARXV010000005.1"/>
</dbReference>
<dbReference type="CDD" id="cd00093">
    <property type="entry name" value="HTH_XRE"/>
    <property type="match status" value="1"/>
</dbReference>
<dbReference type="SUPFAM" id="SSF47413">
    <property type="entry name" value="lambda repressor-like DNA-binding domains"/>
    <property type="match status" value="1"/>
</dbReference>
<evidence type="ECO:0000259" key="1">
    <source>
        <dbReference type="PROSITE" id="PS50943"/>
    </source>
</evidence>